<name>A0A0A9AY64_ARUDO</name>
<dbReference type="AlphaFoldDB" id="A0A0A9AY64"/>
<reference evidence="1" key="1">
    <citation type="submission" date="2014-09" db="EMBL/GenBank/DDBJ databases">
        <authorList>
            <person name="Magalhaes I.L.F."/>
            <person name="Oliveira U."/>
            <person name="Santos F.R."/>
            <person name="Vidigal T.H.D.A."/>
            <person name="Brescovit A.D."/>
            <person name="Santos A.J."/>
        </authorList>
    </citation>
    <scope>NUCLEOTIDE SEQUENCE</scope>
    <source>
        <tissue evidence="1">Shoot tissue taken approximately 20 cm above the soil surface</tissue>
    </source>
</reference>
<proteinExistence type="predicted"/>
<protein>
    <submittedName>
        <fullName evidence="1">Uncharacterized protein</fullName>
    </submittedName>
</protein>
<sequence>MKIFMWDVRMATLATDKDQPQVNL</sequence>
<organism evidence="1">
    <name type="scientific">Arundo donax</name>
    <name type="common">Giant reed</name>
    <name type="synonym">Donax arundinaceus</name>
    <dbReference type="NCBI Taxonomy" id="35708"/>
    <lineage>
        <taxon>Eukaryota</taxon>
        <taxon>Viridiplantae</taxon>
        <taxon>Streptophyta</taxon>
        <taxon>Embryophyta</taxon>
        <taxon>Tracheophyta</taxon>
        <taxon>Spermatophyta</taxon>
        <taxon>Magnoliopsida</taxon>
        <taxon>Liliopsida</taxon>
        <taxon>Poales</taxon>
        <taxon>Poaceae</taxon>
        <taxon>PACMAD clade</taxon>
        <taxon>Arundinoideae</taxon>
        <taxon>Arundineae</taxon>
        <taxon>Arundo</taxon>
    </lineage>
</organism>
<dbReference type="EMBL" id="GBRH01241844">
    <property type="protein sequence ID" value="JAD56051.1"/>
    <property type="molecule type" value="Transcribed_RNA"/>
</dbReference>
<reference evidence="1" key="2">
    <citation type="journal article" date="2015" name="Data Brief">
        <title>Shoot transcriptome of the giant reed, Arundo donax.</title>
        <authorList>
            <person name="Barrero R.A."/>
            <person name="Guerrero F.D."/>
            <person name="Moolhuijzen P."/>
            <person name="Goolsby J.A."/>
            <person name="Tidwell J."/>
            <person name="Bellgard S.E."/>
            <person name="Bellgard M.I."/>
        </authorList>
    </citation>
    <scope>NUCLEOTIDE SEQUENCE</scope>
    <source>
        <tissue evidence="1">Shoot tissue taken approximately 20 cm above the soil surface</tissue>
    </source>
</reference>
<evidence type="ECO:0000313" key="1">
    <source>
        <dbReference type="EMBL" id="JAD56051.1"/>
    </source>
</evidence>
<accession>A0A0A9AY64</accession>